<dbReference type="EMBL" id="FJOG01000087">
    <property type="protein sequence ID" value="CZR69964.1"/>
    <property type="molecule type" value="Genomic_DNA"/>
</dbReference>
<feature type="transmembrane region" description="Helical" evidence="7">
    <location>
        <begin position="234"/>
        <end position="254"/>
    </location>
</feature>
<feature type="transmembrane region" description="Helical" evidence="7">
    <location>
        <begin position="391"/>
        <end position="408"/>
    </location>
</feature>
<dbReference type="PANTHER" id="PTHR43791:SF36">
    <property type="entry name" value="TRANSPORTER, PUTATIVE (AFU_ORTHOLOGUE AFUA_6G08340)-RELATED"/>
    <property type="match status" value="1"/>
</dbReference>
<keyword evidence="4 7" id="KW-1133">Transmembrane helix</keyword>
<gene>
    <name evidence="8" type="ORF">PAC_19865</name>
</gene>
<dbReference type="AlphaFoldDB" id="A0A1L7XY86"/>
<dbReference type="SUPFAM" id="SSF103473">
    <property type="entry name" value="MFS general substrate transporter"/>
    <property type="match status" value="1"/>
</dbReference>
<dbReference type="GO" id="GO:0016020">
    <property type="term" value="C:membrane"/>
    <property type="evidence" value="ECO:0007669"/>
    <property type="project" value="UniProtKB-SubCell"/>
</dbReference>
<reference evidence="8 9" key="1">
    <citation type="submission" date="2016-03" db="EMBL/GenBank/DDBJ databases">
        <authorList>
            <person name="Ploux O."/>
        </authorList>
    </citation>
    <scope>NUCLEOTIDE SEQUENCE [LARGE SCALE GENOMIC DNA]</scope>
    <source>
        <strain evidence="8 9">UAMH 11012</strain>
    </source>
</reference>
<feature type="region of interest" description="Disordered" evidence="6">
    <location>
        <begin position="1"/>
        <end position="35"/>
    </location>
</feature>
<protein>
    <recommendedName>
        <fullName evidence="10">Major facilitator superfamily (MFS) profile domain-containing protein</fullName>
    </recommendedName>
</protein>
<evidence type="ECO:0000313" key="9">
    <source>
        <dbReference type="Proteomes" id="UP000184330"/>
    </source>
</evidence>
<evidence type="ECO:0000256" key="2">
    <source>
        <dbReference type="ARBA" id="ARBA00022448"/>
    </source>
</evidence>
<feature type="transmembrane region" description="Helical" evidence="7">
    <location>
        <begin position="163"/>
        <end position="189"/>
    </location>
</feature>
<dbReference type="Gene3D" id="1.20.1250.20">
    <property type="entry name" value="MFS general substrate transporter like domains"/>
    <property type="match status" value="2"/>
</dbReference>
<proteinExistence type="predicted"/>
<evidence type="ECO:0000256" key="3">
    <source>
        <dbReference type="ARBA" id="ARBA00022692"/>
    </source>
</evidence>
<evidence type="ECO:0000256" key="5">
    <source>
        <dbReference type="ARBA" id="ARBA00023136"/>
    </source>
</evidence>
<evidence type="ECO:0000256" key="1">
    <source>
        <dbReference type="ARBA" id="ARBA00004141"/>
    </source>
</evidence>
<keyword evidence="5 7" id="KW-0472">Membrane</keyword>
<feature type="transmembrane region" description="Helical" evidence="7">
    <location>
        <begin position="458"/>
        <end position="483"/>
    </location>
</feature>
<evidence type="ECO:0000256" key="6">
    <source>
        <dbReference type="SAM" id="MobiDB-lite"/>
    </source>
</evidence>
<dbReference type="GO" id="GO:0022857">
    <property type="term" value="F:transmembrane transporter activity"/>
    <property type="evidence" value="ECO:0007669"/>
    <property type="project" value="InterPro"/>
</dbReference>
<accession>A0A1L7XY86</accession>
<evidence type="ECO:0000256" key="7">
    <source>
        <dbReference type="SAM" id="Phobius"/>
    </source>
</evidence>
<feature type="transmembrane region" description="Helical" evidence="7">
    <location>
        <begin position="429"/>
        <end position="446"/>
    </location>
</feature>
<dbReference type="PANTHER" id="PTHR43791">
    <property type="entry name" value="PERMEASE-RELATED"/>
    <property type="match status" value="1"/>
</dbReference>
<dbReference type="InterPro" id="IPR011701">
    <property type="entry name" value="MFS"/>
</dbReference>
<dbReference type="InterPro" id="IPR036259">
    <property type="entry name" value="MFS_trans_sf"/>
</dbReference>
<organism evidence="8 9">
    <name type="scientific">Phialocephala subalpina</name>
    <dbReference type="NCBI Taxonomy" id="576137"/>
    <lineage>
        <taxon>Eukaryota</taxon>
        <taxon>Fungi</taxon>
        <taxon>Dikarya</taxon>
        <taxon>Ascomycota</taxon>
        <taxon>Pezizomycotina</taxon>
        <taxon>Leotiomycetes</taxon>
        <taxon>Helotiales</taxon>
        <taxon>Mollisiaceae</taxon>
        <taxon>Phialocephala</taxon>
        <taxon>Phialocephala fortinii species complex</taxon>
    </lineage>
</organism>
<comment type="subcellular location">
    <subcellularLocation>
        <location evidence="1">Membrane</location>
        <topology evidence="1">Multi-pass membrane protein</topology>
    </subcellularLocation>
</comment>
<dbReference type="OrthoDB" id="2985014at2759"/>
<name>A0A1L7XY86_9HELO</name>
<feature type="compositionally biased region" description="Basic and acidic residues" evidence="6">
    <location>
        <begin position="1"/>
        <end position="20"/>
    </location>
</feature>
<feature type="transmembrane region" description="Helical" evidence="7">
    <location>
        <begin position="336"/>
        <end position="354"/>
    </location>
</feature>
<keyword evidence="2" id="KW-0813">Transport</keyword>
<dbReference type="Pfam" id="PF07690">
    <property type="entry name" value="MFS_1"/>
    <property type="match status" value="1"/>
</dbReference>
<evidence type="ECO:0000256" key="4">
    <source>
        <dbReference type="ARBA" id="ARBA00022989"/>
    </source>
</evidence>
<sequence>MGKPNDNGHIEDIDSSKQRNDNSIGSGSGDYAPPDIQKETQILQDAEYFKAQKRYLRKLDYIILPTISTLYFFEYLDRGNIANAKILGVNAGHDTPKAGVGPGRRTLSGTEWQTIIMIFYVGLVLFQIPGCIGYRVFPPSKWIAFGVCGWAMTSLLQDATFNLAGMLVCRVFLGVFEGLFGTGIVYYLSLWYHRSEMGVRVFWFLGPTAVAGAFGGLIAYGVGDIHSSVSSWKWLFLIEALPCFLLGLFCLYWLPDRPLRNSRFKGINQEIAEARYHSEAFDKAGAIQKRHVIWTMKDWRLYAQASIYVPTAALLASISGFLPTIVANLGYEGSKANLMTVPPYAVAFVLMYAVSWNSDRVKERGIHIAVLMAIATVMYALLATLPESQLHGKYACMCIAVACVYATYPPSHAWAANNFGNETKRAIGMGAYTAIGNLGSIAGTWVYPANQAPQFREGHFICMGLAIATAVLSLSNSVVLGAINKHRDKKYGKPLQGASIDVTELADESPNFRFFT</sequence>
<feature type="transmembrane region" description="Helical" evidence="7">
    <location>
        <begin position="114"/>
        <end position="137"/>
    </location>
</feature>
<dbReference type="Proteomes" id="UP000184330">
    <property type="component" value="Unassembled WGS sequence"/>
</dbReference>
<feature type="transmembrane region" description="Helical" evidence="7">
    <location>
        <begin position="366"/>
        <end position="385"/>
    </location>
</feature>
<keyword evidence="9" id="KW-1185">Reference proteome</keyword>
<evidence type="ECO:0008006" key="10">
    <source>
        <dbReference type="Google" id="ProtNLM"/>
    </source>
</evidence>
<feature type="transmembrane region" description="Helical" evidence="7">
    <location>
        <begin position="307"/>
        <end position="330"/>
    </location>
</feature>
<keyword evidence="3 7" id="KW-0812">Transmembrane</keyword>
<feature type="transmembrane region" description="Helical" evidence="7">
    <location>
        <begin position="201"/>
        <end position="222"/>
    </location>
</feature>
<dbReference type="FunFam" id="1.20.1250.20:FF:000013">
    <property type="entry name" value="MFS general substrate transporter"/>
    <property type="match status" value="1"/>
</dbReference>
<evidence type="ECO:0000313" key="8">
    <source>
        <dbReference type="EMBL" id="CZR69964.1"/>
    </source>
</evidence>